<dbReference type="PANTHER" id="PTHR35274">
    <property type="entry name" value="E6-LIKE PROTEIN"/>
    <property type="match status" value="1"/>
</dbReference>
<name>A0A834D8V8_JUGRE</name>
<protein>
    <recommendedName>
        <fullName evidence="5">Protein E6-like</fullName>
    </recommendedName>
</protein>
<comment type="caution">
    <text evidence="3">The sequence shown here is derived from an EMBL/GenBank/DDBJ whole genome shotgun (WGS) entry which is preliminary data.</text>
</comment>
<feature type="chain" id="PRO_5032621024" description="Protein E6-like" evidence="2">
    <location>
        <begin position="39"/>
        <end position="266"/>
    </location>
</feature>
<dbReference type="AlphaFoldDB" id="A0A834D8V8"/>
<keyword evidence="2" id="KW-0732">Signal</keyword>
<evidence type="ECO:0000256" key="2">
    <source>
        <dbReference type="SAM" id="SignalP"/>
    </source>
</evidence>
<dbReference type="PANTHER" id="PTHR35274:SF5">
    <property type="entry name" value="PROTEIN E6-LIKE"/>
    <property type="match status" value="1"/>
</dbReference>
<evidence type="ECO:0008006" key="5">
    <source>
        <dbReference type="Google" id="ProtNLM"/>
    </source>
</evidence>
<dbReference type="InterPro" id="IPR040290">
    <property type="entry name" value="Prot_E6-like"/>
</dbReference>
<dbReference type="Gramene" id="Jr01_21660_p1">
    <property type="protein sequence ID" value="cds.Jr01_21660_p1"/>
    <property type="gene ID" value="Jr01_21660"/>
</dbReference>
<reference evidence="3" key="1">
    <citation type="submission" date="2015-10" db="EMBL/GenBank/DDBJ databases">
        <authorList>
            <person name="Martinez-Garcia P.J."/>
            <person name="Crepeau M.W."/>
            <person name="Puiu D."/>
            <person name="Gonzalez-Ibeas D."/>
            <person name="Whalen J."/>
            <person name="Stevens K."/>
            <person name="Paul R."/>
            <person name="Butterfield T."/>
            <person name="Britton M."/>
            <person name="Reagan R."/>
            <person name="Chakraborty S."/>
            <person name="Walawage S.L."/>
            <person name="Vasquez-Gross H.A."/>
            <person name="Cardeno C."/>
            <person name="Famula R."/>
            <person name="Pratt K."/>
            <person name="Kuruganti S."/>
            <person name="Aradhya M.K."/>
            <person name="Leslie C.A."/>
            <person name="Dandekar A.M."/>
            <person name="Salzberg S.L."/>
            <person name="Wegrzyn J.L."/>
            <person name="Langley C.H."/>
            <person name="Neale D.B."/>
        </authorList>
    </citation>
    <scope>NUCLEOTIDE SEQUENCE</scope>
    <source>
        <tissue evidence="3">Leaves</tissue>
    </source>
</reference>
<reference evidence="3" key="2">
    <citation type="submission" date="2020-03" db="EMBL/GenBank/DDBJ databases">
        <title>Walnut 2.0.</title>
        <authorList>
            <person name="Marrano A."/>
            <person name="Britton M."/>
            <person name="Zimin A.V."/>
            <person name="Zaini P.A."/>
            <person name="Workman R."/>
            <person name="Puiu D."/>
            <person name="Bianco L."/>
            <person name="Allen B.J."/>
            <person name="Troggio M."/>
            <person name="Leslie C.A."/>
            <person name="Timp W."/>
            <person name="Dendekar A."/>
            <person name="Salzberg S.L."/>
            <person name="Neale D.B."/>
        </authorList>
    </citation>
    <scope>NUCLEOTIDE SEQUENCE</scope>
    <source>
        <tissue evidence="3">Leaves</tissue>
    </source>
</reference>
<dbReference type="EMBL" id="LIHL02000001">
    <property type="protein sequence ID" value="KAF5481340.1"/>
    <property type="molecule type" value="Genomic_DNA"/>
</dbReference>
<evidence type="ECO:0000313" key="3">
    <source>
        <dbReference type="EMBL" id="KAF5481340.1"/>
    </source>
</evidence>
<feature type="non-terminal residue" evidence="3">
    <location>
        <position position="1"/>
    </location>
</feature>
<accession>A0A834D8V8</accession>
<proteinExistence type="predicted"/>
<dbReference type="Proteomes" id="UP000619265">
    <property type="component" value="Unassembled WGS sequence"/>
</dbReference>
<sequence>QINTPNYFPCFSLMASFFKPLFLFFLLVLISSSLQAEARESRFFNKFKRYIDPKVSISEAPSPALAEPDIAPAPATSEPEIASSPVVAPTPAPTYSESEYGHGLYGQGSSQFPTKTPSTTTMFEDELLTEEVSGESFETGYPKTNLYSNNGNPNNYNNNGYGSSYNNDNGYTTSYNSNGYVNNHNGNGGYNNYNGNGYSNNYYNSNGYQTERQGMSDTRFSENGKYYVDVQNENNPNGYQGYYGNNKFPNEFNSMGEYEKQEEPVP</sequence>
<feature type="region of interest" description="Disordered" evidence="1">
    <location>
        <begin position="62"/>
        <end position="100"/>
    </location>
</feature>
<gene>
    <name evidence="3" type="ORF">F2P56_002001</name>
</gene>
<feature type="signal peptide" evidence="2">
    <location>
        <begin position="1"/>
        <end position="38"/>
    </location>
</feature>
<evidence type="ECO:0000313" key="4">
    <source>
        <dbReference type="Proteomes" id="UP000619265"/>
    </source>
</evidence>
<evidence type="ECO:0000256" key="1">
    <source>
        <dbReference type="SAM" id="MobiDB-lite"/>
    </source>
</evidence>
<organism evidence="3 4">
    <name type="scientific">Juglans regia</name>
    <name type="common">English walnut</name>
    <dbReference type="NCBI Taxonomy" id="51240"/>
    <lineage>
        <taxon>Eukaryota</taxon>
        <taxon>Viridiplantae</taxon>
        <taxon>Streptophyta</taxon>
        <taxon>Embryophyta</taxon>
        <taxon>Tracheophyta</taxon>
        <taxon>Spermatophyta</taxon>
        <taxon>Magnoliopsida</taxon>
        <taxon>eudicotyledons</taxon>
        <taxon>Gunneridae</taxon>
        <taxon>Pentapetalae</taxon>
        <taxon>rosids</taxon>
        <taxon>fabids</taxon>
        <taxon>Fagales</taxon>
        <taxon>Juglandaceae</taxon>
        <taxon>Juglans</taxon>
    </lineage>
</organism>